<reference evidence="2" key="1">
    <citation type="submission" date="2021-02" db="EMBL/GenBank/DDBJ databases">
        <authorList>
            <person name="Nieuwenhuis M."/>
            <person name="Van De Peppel L.J.J."/>
        </authorList>
    </citation>
    <scope>NUCLEOTIDE SEQUENCE</scope>
    <source>
        <strain evidence="2">D49</strain>
    </source>
</reference>
<feature type="chain" id="PRO_5040389696" evidence="1">
    <location>
        <begin position="28"/>
        <end position="133"/>
    </location>
</feature>
<evidence type="ECO:0000313" key="2">
    <source>
        <dbReference type="EMBL" id="KAG5637541.1"/>
    </source>
</evidence>
<sequence>LQSKTMHSTMITIAALFLSAFFAVVGAIPLSLAGRDVYVPPVTYPVAGTVWIVNQTQTVTWDTSNPPNSITNTIGTIMLRKDNLTTPLILAEGFPILSGSQQVTVPWVIDGTDYQIVCTFLYLLLVLSDKRGY</sequence>
<evidence type="ECO:0000256" key="1">
    <source>
        <dbReference type="SAM" id="SignalP"/>
    </source>
</evidence>
<dbReference type="Proteomes" id="UP000717328">
    <property type="component" value="Unassembled WGS sequence"/>
</dbReference>
<keyword evidence="1" id="KW-0732">Signal</keyword>
<dbReference type="AlphaFoldDB" id="A0A9P7K467"/>
<accession>A0A9P7K467</accession>
<protein>
    <submittedName>
        <fullName evidence="2">Uncharacterized protein</fullName>
    </submittedName>
</protein>
<name>A0A9P7K467_9AGAR</name>
<gene>
    <name evidence="2" type="ORF">H0H81_004238</name>
</gene>
<comment type="caution">
    <text evidence="2">The sequence shown here is derived from an EMBL/GenBank/DDBJ whole genome shotgun (WGS) entry which is preliminary data.</text>
</comment>
<dbReference type="OrthoDB" id="2973648at2759"/>
<dbReference type="EMBL" id="JABCKI010005822">
    <property type="protein sequence ID" value="KAG5637541.1"/>
    <property type="molecule type" value="Genomic_DNA"/>
</dbReference>
<evidence type="ECO:0000313" key="3">
    <source>
        <dbReference type="Proteomes" id="UP000717328"/>
    </source>
</evidence>
<feature type="non-terminal residue" evidence="2">
    <location>
        <position position="133"/>
    </location>
</feature>
<feature type="signal peptide" evidence="1">
    <location>
        <begin position="1"/>
        <end position="27"/>
    </location>
</feature>
<proteinExistence type="predicted"/>
<reference evidence="2" key="2">
    <citation type="submission" date="2021-10" db="EMBL/GenBank/DDBJ databases">
        <title>Phylogenomics reveals ancestral predisposition of the termite-cultivated fungus Termitomyces towards a domesticated lifestyle.</title>
        <authorList>
            <person name="Auxier B."/>
            <person name="Grum-Grzhimaylo A."/>
            <person name="Cardenas M.E."/>
            <person name="Lodge J.D."/>
            <person name="Laessoe T."/>
            <person name="Pedersen O."/>
            <person name="Smith M.E."/>
            <person name="Kuyper T.W."/>
            <person name="Franco-Molano E.A."/>
            <person name="Baroni T.J."/>
            <person name="Aanen D.K."/>
        </authorList>
    </citation>
    <scope>NUCLEOTIDE SEQUENCE</scope>
    <source>
        <strain evidence="2">D49</strain>
    </source>
</reference>
<keyword evidence="3" id="KW-1185">Reference proteome</keyword>
<organism evidence="2 3">
    <name type="scientific">Sphagnurus paluster</name>
    <dbReference type="NCBI Taxonomy" id="117069"/>
    <lineage>
        <taxon>Eukaryota</taxon>
        <taxon>Fungi</taxon>
        <taxon>Dikarya</taxon>
        <taxon>Basidiomycota</taxon>
        <taxon>Agaricomycotina</taxon>
        <taxon>Agaricomycetes</taxon>
        <taxon>Agaricomycetidae</taxon>
        <taxon>Agaricales</taxon>
        <taxon>Tricholomatineae</taxon>
        <taxon>Lyophyllaceae</taxon>
        <taxon>Sphagnurus</taxon>
    </lineage>
</organism>